<keyword evidence="2" id="KW-1185">Reference proteome</keyword>
<comment type="caution">
    <text evidence="1">The sequence shown here is derived from an EMBL/GenBank/DDBJ whole genome shotgun (WGS) entry which is preliminary data.</text>
</comment>
<evidence type="ECO:0000313" key="2">
    <source>
        <dbReference type="Proteomes" id="UP000319715"/>
    </source>
</evidence>
<dbReference type="RefSeq" id="WP_141495479.1">
    <property type="nucleotide sequence ID" value="NZ_VICF01000001.1"/>
</dbReference>
<organism evidence="1 2">
    <name type="scientific">Pantoea dispersa</name>
    <dbReference type="NCBI Taxonomy" id="59814"/>
    <lineage>
        <taxon>Bacteria</taxon>
        <taxon>Pseudomonadati</taxon>
        <taxon>Pseudomonadota</taxon>
        <taxon>Gammaproteobacteria</taxon>
        <taxon>Enterobacterales</taxon>
        <taxon>Erwiniaceae</taxon>
        <taxon>Pantoea</taxon>
    </lineage>
</organism>
<evidence type="ECO:0008006" key="3">
    <source>
        <dbReference type="Google" id="ProtNLM"/>
    </source>
</evidence>
<dbReference type="EMBL" id="VICF01000001">
    <property type="protein sequence ID" value="TQC77228.1"/>
    <property type="molecule type" value="Genomic_DNA"/>
</dbReference>
<protein>
    <recommendedName>
        <fullName evidence="3">SSU ribosomal protein S2p (SAe)</fullName>
    </recommendedName>
</protein>
<reference evidence="1 2" key="1">
    <citation type="submission" date="2019-06" db="EMBL/GenBank/DDBJ databases">
        <title>Pantoea dispersa Assembly.</title>
        <authorList>
            <person name="Wang J."/>
        </authorList>
    </citation>
    <scope>NUCLEOTIDE SEQUENCE [LARGE SCALE GENOMIC DNA]</scope>
    <source>
        <strain evidence="2">bio</strain>
    </source>
</reference>
<name>A0ABY3A3Q1_9GAMM</name>
<evidence type="ECO:0000313" key="1">
    <source>
        <dbReference type="EMBL" id="TQC77228.1"/>
    </source>
</evidence>
<gene>
    <name evidence="1" type="ORF">FK492_04275</name>
</gene>
<accession>A0ABY3A3Q1</accession>
<sequence length="336" mass="35942">MTRNIAPGYCVVERAGSLEYQARELFRDTRAPAVSVFMQLNADTPWLRPGQILIVADPETQTPLTLHALTALRQAKHRINNALIGVSVNEADFMQKHYGTIAALTSAGNQIFGITGDAGAKYFSAIEQTLIKIEASYQNQFRAQGTLISQQFFVERNQLLNQLKELVNKPVLKNLSRYTIKFQQYENMKRALNLSSRSIVHEWSTVGLGGIPGYSTYVGNAAKTARFLKMGGYVGIAFSFAGATNDVMKACTVGREGECSRSAFREYSKFGLSTAAGIGAGAAGSAIGLGFCTAIGIATAGVGGVACAAVGSVAAGYAAGEFMNWGVDAFYNHMGL</sequence>
<dbReference type="Proteomes" id="UP000319715">
    <property type="component" value="Unassembled WGS sequence"/>
</dbReference>
<proteinExistence type="predicted"/>